<dbReference type="GO" id="GO:0008270">
    <property type="term" value="F:zinc ion binding"/>
    <property type="evidence" value="ECO:0007669"/>
    <property type="project" value="UniProtKB-KW"/>
</dbReference>
<dbReference type="GeneID" id="110985320"/>
<dbReference type="SMART" id="SM00336">
    <property type="entry name" value="BBOX"/>
    <property type="match status" value="2"/>
</dbReference>
<dbReference type="InterPro" id="IPR047153">
    <property type="entry name" value="TRIM45/56/19-like"/>
</dbReference>
<reference evidence="5 6" key="1">
    <citation type="submission" date="2025-04" db="UniProtKB">
        <authorList>
            <consortium name="RefSeq"/>
        </authorList>
    </citation>
    <scope>IDENTIFICATION</scope>
</reference>
<feature type="coiled-coil region" evidence="2">
    <location>
        <begin position="192"/>
        <end position="244"/>
    </location>
</feature>
<dbReference type="Gene3D" id="3.30.160.60">
    <property type="entry name" value="Classic Zinc Finger"/>
    <property type="match status" value="1"/>
</dbReference>
<feature type="domain" description="B box-type" evidence="3">
    <location>
        <begin position="84"/>
        <end position="127"/>
    </location>
</feature>
<dbReference type="PROSITE" id="PS50119">
    <property type="entry name" value="ZF_BBOX"/>
    <property type="match status" value="1"/>
</dbReference>
<evidence type="ECO:0000256" key="1">
    <source>
        <dbReference type="PROSITE-ProRule" id="PRU00024"/>
    </source>
</evidence>
<dbReference type="CDD" id="cd19756">
    <property type="entry name" value="Bbox2"/>
    <property type="match status" value="1"/>
</dbReference>
<keyword evidence="4" id="KW-1185">Reference proteome</keyword>
<dbReference type="PANTHER" id="PTHR25462">
    <property type="entry name" value="BONUS, ISOFORM C-RELATED"/>
    <property type="match status" value="1"/>
</dbReference>
<keyword evidence="1" id="KW-0863">Zinc-finger</keyword>
<keyword evidence="1" id="KW-0479">Metal-binding</keyword>
<keyword evidence="1" id="KW-0862">Zinc</keyword>
<dbReference type="RefSeq" id="XP_022101960.1">
    <property type="nucleotide sequence ID" value="XM_022246268.1"/>
</dbReference>
<dbReference type="Gene3D" id="2.120.10.30">
    <property type="entry name" value="TolB, C-terminal domain"/>
    <property type="match status" value="1"/>
</dbReference>
<evidence type="ECO:0000259" key="3">
    <source>
        <dbReference type="PROSITE" id="PS50119"/>
    </source>
</evidence>
<sequence length="658" mass="74299">MSTELLHGPLIMANLLTRGHVPAIKCEACSEGNRAIARCLTCDDFICGHCKQMHERWAILKWHQIRTLAQLRSGEVSDAGKLQGNALKCGEHPEESIHFYCVICEQLLCTICCTRHQKFSKQSIVSLLDPEVRCKQGIVGLVSKLQVAVAELDKARTEQDKWYGRLQAKFDEIKRKVSQRADKEVERVPDKVEQIRKEKDNLIQDLNNIYQDKVEELKAAKITIKKEADQLQSMSDEINCLDSKADSHMLLVLKHKLDGKLVELMAKQHMRVPEKESFVTFEESERCGSVGRLILDDEVKLQPFTSVKSSRTARHRKHTHKEFWDFTTFQKPKEREKTQSSILSSLPSAVAKEIESHNSKVADLRLQEEPQHQSPVELLRQRPEESWKLTTDLKTFGPNQTEFAFVNYVAAFAKDKIVAVDFGQRELISFSPNCNSPTPNIPQKLSLPDSIKASNVAGNKNDFLVILDGLSVKVFDKHCQLLHQFTPSVGKDSTRSCLIVDDDNVIAVGYRYKEQLSFHTLDGSHIKTIQTPMIWNYLTVCQQRLIYTNYKRKKLLVVSYNGVLVISLDIIGDFQGQWGPTGVCCDSEGSIYVAVETGGTFAEIRKYSADAAYLGCVTIDCRLPRGITFTTGGELVIAAKHSVKIFRCSGRSKPLTET</sequence>
<organism evidence="4 6">
    <name type="scientific">Acanthaster planci</name>
    <name type="common">Crown-of-thorns starfish</name>
    <dbReference type="NCBI Taxonomy" id="133434"/>
    <lineage>
        <taxon>Eukaryota</taxon>
        <taxon>Metazoa</taxon>
        <taxon>Echinodermata</taxon>
        <taxon>Eleutherozoa</taxon>
        <taxon>Asterozoa</taxon>
        <taxon>Asteroidea</taxon>
        <taxon>Valvatacea</taxon>
        <taxon>Valvatida</taxon>
        <taxon>Acanthasteridae</taxon>
        <taxon>Acanthaster</taxon>
    </lineage>
</organism>
<dbReference type="Proteomes" id="UP000694845">
    <property type="component" value="Unplaced"/>
</dbReference>
<accession>A0A8B7ZFF9</accession>
<evidence type="ECO:0000256" key="2">
    <source>
        <dbReference type="SAM" id="Coils"/>
    </source>
</evidence>
<dbReference type="AlphaFoldDB" id="A0A8B7ZFF9"/>
<name>A0A8B7ZFF9_ACAPL</name>
<dbReference type="SUPFAM" id="SSF63829">
    <property type="entry name" value="Calcium-dependent phosphotriesterase"/>
    <property type="match status" value="1"/>
</dbReference>
<dbReference type="OrthoDB" id="9987040at2759"/>
<proteinExistence type="predicted"/>
<evidence type="ECO:0000313" key="4">
    <source>
        <dbReference type="Proteomes" id="UP000694845"/>
    </source>
</evidence>
<dbReference type="PANTHER" id="PTHR25462:SF296">
    <property type="entry name" value="MEIOTIC P26, ISOFORM F"/>
    <property type="match status" value="1"/>
</dbReference>
<keyword evidence="2" id="KW-0175">Coiled coil</keyword>
<dbReference type="SUPFAM" id="SSF57845">
    <property type="entry name" value="B-box zinc-binding domain"/>
    <property type="match status" value="1"/>
</dbReference>
<dbReference type="InterPro" id="IPR000315">
    <property type="entry name" value="Znf_B-box"/>
</dbReference>
<dbReference type="InterPro" id="IPR011042">
    <property type="entry name" value="6-blade_b-propeller_TolB-like"/>
</dbReference>
<evidence type="ECO:0000313" key="5">
    <source>
        <dbReference type="RefSeq" id="XP_022101960.1"/>
    </source>
</evidence>
<dbReference type="OMA" id="CTICCTR"/>
<dbReference type="RefSeq" id="XP_022101961.1">
    <property type="nucleotide sequence ID" value="XM_022246269.1"/>
</dbReference>
<protein>
    <submittedName>
        <fullName evidence="5 6">Uncharacterized protein LOC110985320</fullName>
    </submittedName>
</protein>
<evidence type="ECO:0000313" key="6">
    <source>
        <dbReference type="RefSeq" id="XP_022101961.1"/>
    </source>
</evidence>
<gene>
    <name evidence="5 6" type="primary">LOC110985320</name>
</gene>
<dbReference type="KEGG" id="aplc:110985320"/>